<dbReference type="EMBL" id="LCZI01001403">
    <property type="protein sequence ID" value="KKZ60915.1"/>
    <property type="molecule type" value="Genomic_DNA"/>
</dbReference>
<proteinExistence type="predicted"/>
<evidence type="ECO:0000313" key="2">
    <source>
        <dbReference type="Proteomes" id="UP000034164"/>
    </source>
</evidence>
<protein>
    <submittedName>
        <fullName evidence="1">Uncharacterized protein</fullName>
    </submittedName>
</protein>
<gene>
    <name evidence="1" type="ORF">EMCG_00676</name>
</gene>
<dbReference type="OrthoDB" id="4175348at2759"/>
<dbReference type="AlphaFoldDB" id="A0A0G2HT92"/>
<organism evidence="1 2">
    <name type="scientific">[Emmonsia] crescens</name>
    <dbReference type="NCBI Taxonomy" id="73230"/>
    <lineage>
        <taxon>Eukaryota</taxon>
        <taxon>Fungi</taxon>
        <taxon>Dikarya</taxon>
        <taxon>Ascomycota</taxon>
        <taxon>Pezizomycotina</taxon>
        <taxon>Eurotiomycetes</taxon>
        <taxon>Eurotiomycetidae</taxon>
        <taxon>Onygenales</taxon>
        <taxon>Ajellomycetaceae</taxon>
        <taxon>Emergomyces</taxon>
    </lineage>
</organism>
<dbReference type="VEuPathDB" id="FungiDB:EMCG_00676"/>
<evidence type="ECO:0000313" key="1">
    <source>
        <dbReference type="EMBL" id="KKZ60915.1"/>
    </source>
</evidence>
<reference evidence="2" key="1">
    <citation type="journal article" date="2015" name="PLoS Genet.">
        <title>The dynamic genome and transcriptome of the human fungal pathogen Blastomyces and close relative Emmonsia.</title>
        <authorList>
            <person name="Munoz J.F."/>
            <person name="Gauthier G.M."/>
            <person name="Desjardins C.A."/>
            <person name="Gallo J.E."/>
            <person name="Holder J."/>
            <person name="Sullivan T.D."/>
            <person name="Marty A.J."/>
            <person name="Carmen J.C."/>
            <person name="Chen Z."/>
            <person name="Ding L."/>
            <person name="Gujja S."/>
            <person name="Magrini V."/>
            <person name="Misas E."/>
            <person name="Mitreva M."/>
            <person name="Priest M."/>
            <person name="Saif S."/>
            <person name="Whiston E.A."/>
            <person name="Young S."/>
            <person name="Zeng Q."/>
            <person name="Goldman W.E."/>
            <person name="Mardis E.R."/>
            <person name="Taylor J.W."/>
            <person name="McEwen J.G."/>
            <person name="Clay O.K."/>
            <person name="Klein B.S."/>
            <person name="Cuomo C.A."/>
        </authorList>
    </citation>
    <scope>NUCLEOTIDE SEQUENCE [LARGE SCALE GENOMIC DNA]</scope>
    <source>
        <strain evidence="2">UAMH 3008</strain>
    </source>
</reference>
<dbReference type="Proteomes" id="UP000034164">
    <property type="component" value="Unassembled WGS sequence"/>
</dbReference>
<sequence>MCYSSLFSHLFGSLSSNTSVFSPLPKPEVSTSQAEIDLDETIPFINATERTLSSRAPVGVRCWELNWAADALYALGEVDKKDDLKGKNIYDVAGRFCYQTNGHKISANDATIGKHYWFRNVFKTSPLPFVPVTTRIVNAVKVRGTVSGKVCTDAMVEIISKCTAPGKPSKLNYFRGGQYTAANGWVYAIVCEKKYCLF</sequence>
<comment type="caution">
    <text evidence="1">The sequence shown here is derived from an EMBL/GenBank/DDBJ whole genome shotgun (WGS) entry which is preliminary data.</text>
</comment>
<name>A0A0G2HT92_9EURO</name>
<accession>A0A0G2HT92</accession>